<evidence type="ECO:0000313" key="4">
    <source>
        <dbReference type="Proteomes" id="UP000555836"/>
    </source>
</evidence>
<dbReference type="InterPro" id="IPR014721">
    <property type="entry name" value="Ribsml_uS5_D2-typ_fold_subgr"/>
</dbReference>
<dbReference type="GO" id="GO:0005524">
    <property type="term" value="F:ATP binding"/>
    <property type="evidence" value="ECO:0007669"/>
    <property type="project" value="InterPro"/>
</dbReference>
<proteinExistence type="predicted"/>
<dbReference type="Pfam" id="PF01119">
    <property type="entry name" value="DNA_mis_repair"/>
    <property type="match status" value="1"/>
</dbReference>
<feature type="compositionally biased region" description="Basic and acidic residues" evidence="1">
    <location>
        <begin position="57"/>
        <end position="79"/>
    </location>
</feature>
<evidence type="ECO:0000256" key="1">
    <source>
        <dbReference type="SAM" id="MobiDB-lite"/>
    </source>
</evidence>
<protein>
    <submittedName>
        <fullName evidence="3">DNA mismatch repair protein MutL</fullName>
    </submittedName>
</protein>
<feature type="domain" description="DNA mismatch repair protein S5" evidence="2">
    <location>
        <begin position="1"/>
        <end position="42"/>
    </location>
</feature>
<dbReference type="GO" id="GO:0006298">
    <property type="term" value="P:mismatch repair"/>
    <property type="evidence" value="ECO:0007669"/>
    <property type="project" value="InterPro"/>
</dbReference>
<reference evidence="3 4" key="1">
    <citation type="submission" date="2020-04" db="EMBL/GenBank/DDBJ databases">
        <title>Whole-genome sequencing of Vibrio spp. from China reveals different genetic environments of blaCTX-M-14 among diverse lineages.</title>
        <authorList>
            <person name="Zheng Z."/>
            <person name="Ye L."/>
            <person name="Chen S."/>
        </authorList>
    </citation>
    <scope>NUCLEOTIDE SEQUENCE [LARGE SCALE GENOMIC DNA]</scope>
    <source>
        <strain evidence="3 4">Vb0574</strain>
    </source>
</reference>
<dbReference type="InterPro" id="IPR013507">
    <property type="entry name" value="DNA_mismatch_S5_2-like"/>
</dbReference>
<dbReference type="Proteomes" id="UP000555836">
    <property type="component" value="Unassembled WGS sequence"/>
</dbReference>
<feature type="non-terminal residue" evidence="3">
    <location>
        <position position="1"/>
    </location>
</feature>
<comment type="caution">
    <text evidence="3">The sequence shown here is derived from an EMBL/GenBank/DDBJ whole genome shotgun (WGS) entry which is preliminary data.</text>
</comment>
<name>A0A7Y0S8L7_VIBPH</name>
<evidence type="ECO:0000259" key="2">
    <source>
        <dbReference type="Pfam" id="PF01119"/>
    </source>
</evidence>
<accession>A0A7Y0S8L7</accession>
<dbReference type="Gene3D" id="3.30.230.10">
    <property type="match status" value="1"/>
</dbReference>
<dbReference type="EMBL" id="JABCLD010001959">
    <property type="protein sequence ID" value="NMU28375.1"/>
    <property type="molecule type" value="Genomic_DNA"/>
</dbReference>
<sequence length="121" mass="13663">VLFIELDPHQVDVNVHPAKHEVRFHQARLVHDFIYQALTDALSQSAVIDKPQVNESAFHRVEPTESEEIEHSPEPEKVQEPASSPVPERVYQAIDSTPAYPGRSDYEVKPRNSGPSETSVR</sequence>
<organism evidence="3 4">
    <name type="scientific">Vibrio parahaemolyticus</name>
    <dbReference type="NCBI Taxonomy" id="670"/>
    <lineage>
        <taxon>Bacteria</taxon>
        <taxon>Pseudomonadati</taxon>
        <taxon>Pseudomonadota</taxon>
        <taxon>Gammaproteobacteria</taxon>
        <taxon>Vibrionales</taxon>
        <taxon>Vibrionaceae</taxon>
        <taxon>Vibrio</taxon>
    </lineage>
</organism>
<dbReference type="GO" id="GO:0030983">
    <property type="term" value="F:mismatched DNA binding"/>
    <property type="evidence" value="ECO:0007669"/>
    <property type="project" value="InterPro"/>
</dbReference>
<dbReference type="InterPro" id="IPR020568">
    <property type="entry name" value="Ribosomal_Su5_D2-typ_SF"/>
</dbReference>
<gene>
    <name evidence="3" type="ORF">HKB21_22440</name>
</gene>
<evidence type="ECO:0000313" key="3">
    <source>
        <dbReference type="EMBL" id="NMU28375.1"/>
    </source>
</evidence>
<dbReference type="AlphaFoldDB" id="A0A7Y0S8L7"/>
<feature type="region of interest" description="Disordered" evidence="1">
    <location>
        <begin position="54"/>
        <end position="121"/>
    </location>
</feature>
<dbReference type="SUPFAM" id="SSF54211">
    <property type="entry name" value="Ribosomal protein S5 domain 2-like"/>
    <property type="match status" value="1"/>
</dbReference>
<feature type="non-terminal residue" evidence="3">
    <location>
        <position position="121"/>
    </location>
</feature>